<dbReference type="GO" id="GO:0000981">
    <property type="term" value="F:DNA-binding transcription factor activity, RNA polymerase II-specific"/>
    <property type="evidence" value="ECO:0007669"/>
    <property type="project" value="InterPro"/>
</dbReference>
<dbReference type="GO" id="GO:0042693">
    <property type="term" value="P:muscle cell fate commitment"/>
    <property type="evidence" value="ECO:0007669"/>
    <property type="project" value="UniProtKB-ARBA"/>
</dbReference>
<dbReference type="Gene3D" id="1.10.10.60">
    <property type="entry name" value="Homeodomain-like"/>
    <property type="match status" value="1"/>
</dbReference>
<dbReference type="PANTHER" id="PTHR11211">
    <property type="entry name" value="IROQUOIS-CLASS HOMEODOMAIN PROTEIN IRX"/>
    <property type="match status" value="1"/>
</dbReference>
<name>A0A7R9LYN9_9ACAR</name>
<dbReference type="PROSITE" id="PS50071">
    <property type="entry name" value="HOMEOBOX_2"/>
    <property type="match status" value="1"/>
</dbReference>
<dbReference type="Pfam" id="PF05920">
    <property type="entry name" value="Homeobox_KN"/>
    <property type="match status" value="1"/>
</dbReference>
<feature type="region of interest" description="Disordered" evidence="7">
    <location>
        <begin position="341"/>
        <end position="396"/>
    </location>
</feature>
<reference evidence="9" key="1">
    <citation type="submission" date="2020-11" db="EMBL/GenBank/DDBJ databases">
        <authorList>
            <person name="Tran Van P."/>
        </authorList>
    </citation>
    <scope>NUCLEOTIDE SEQUENCE</scope>
</reference>
<dbReference type="GO" id="GO:0045926">
    <property type="term" value="P:negative regulation of growth"/>
    <property type="evidence" value="ECO:0007669"/>
    <property type="project" value="UniProtKB-ARBA"/>
</dbReference>
<evidence type="ECO:0000313" key="9">
    <source>
        <dbReference type="EMBL" id="CAD7650310.1"/>
    </source>
</evidence>
<keyword evidence="5 6" id="KW-0539">Nucleus</keyword>
<dbReference type="GO" id="GO:0030182">
    <property type="term" value="P:neuron differentiation"/>
    <property type="evidence" value="ECO:0007669"/>
    <property type="project" value="TreeGrafter"/>
</dbReference>
<keyword evidence="10" id="KW-1185">Reference proteome</keyword>
<dbReference type="PROSITE" id="PS00027">
    <property type="entry name" value="HOMEOBOX_1"/>
    <property type="match status" value="1"/>
</dbReference>
<dbReference type="EMBL" id="CAJPVJ010004066">
    <property type="protein sequence ID" value="CAG2168252.1"/>
    <property type="molecule type" value="Genomic_DNA"/>
</dbReference>
<comment type="similarity">
    <text evidence="2">Belongs to the TALE/IRO homeobox family.</text>
</comment>
<sequence>TTPLNSQPPTGSTTSAANSAKTASGTQILMPSASAPSTTGQAIGVTPASVTSNSPGAGAVTPVSITGPPRAPSGTTPCCESGRPVLTDPITGQTVCSCQYDAHLLNYQRLAASTGLPLGMYGPAAAAAYGAAAAQGEGFLPIPPEQLQSAFYSPTANGFDLKENLEAWRNLPYAAAASMYYPYDGGALAGYPFANGYGMDLNGARRKNATRETTSTLKAWLSEHRKNPYPTKGEKIMLAIITKMTLTQVSTWFANARRRLKKENKMTWSPRNRCDDDDDPDAKDGSGSGINDRDGEGNSHRRDRDEVLVSDKFLCSGSQCSPLTQCMSCAVGCDSDIVDIEEDSNPDGHSGKRRDTGSPLSDVGSLSDIGDSDASQSANNGNPLNSHSSHLHPHHTIPMNKPRIWSIVDTATSNNSSSLLPLPPHAVNKAMVGNPSAGLGAISPSAAAIAANRAARLDYLSPYSKPGAPHWYNPANFGGPPPGAAFSPLYPCPPGAIMGHLTVPPGAHNSIPPHIAAAAAESSLNRLRSAAAAVAGVSVSGSSQDNIAAINKTITSIGERTANGSNISSKS</sequence>
<evidence type="ECO:0000259" key="8">
    <source>
        <dbReference type="PROSITE" id="PS50071"/>
    </source>
</evidence>
<dbReference type="GO" id="GO:0005634">
    <property type="term" value="C:nucleus"/>
    <property type="evidence" value="ECO:0007669"/>
    <property type="project" value="UniProtKB-SubCell"/>
</dbReference>
<feature type="region of interest" description="Disordered" evidence="7">
    <location>
        <begin position="264"/>
        <end position="304"/>
    </location>
</feature>
<evidence type="ECO:0000256" key="6">
    <source>
        <dbReference type="PROSITE-ProRule" id="PRU00108"/>
    </source>
</evidence>
<protein>
    <recommendedName>
        <fullName evidence="8">Homeobox domain-containing protein</fullName>
    </recommendedName>
</protein>
<evidence type="ECO:0000313" key="10">
    <source>
        <dbReference type="Proteomes" id="UP000728032"/>
    </source>
</evidence>
<organism evidence="9">
    <name type="scientific">Oppiella nova</name>
    <dbReference type="NCBI Taxonomy" id="334625"/>
    <lineage>
        <taxon>Eukaryota</taxon>
        <taxon>Metazoa</taxon>
        <taxon>Ecdysozoa</taxon>
        <taxon>Arthropoda</taxon>
        <taxon>Chelicerata</taxon>
        <taxon>Arachnida</taxon>
        <taxon>Acari</taxon>
        <taxon>Acariformes</taxon>
        <taxon>Sarcoptiformes</taxon>
        <taxon>Oribatida</taxon>
        <taxon>Brachypylina</taxon>
        <taxon>Oppioidea</taxon>
        <taxon>Oppiidae</taxon>
        <taxon>Oppiella</taxon>
    </lineage>
</organism>
<dbReference type="FunFam" id="1.10.10.60:FF:000003">
    <property type="entry name" value="Iroquois-class homeobox protein IRX"/>
    <property type="match status" value="1"/>
</dbReference>
<feature type="region of interest" description="Disordered" evidence="7">
    <location>
        <begin position="1"/>
        <end position="82"/>
    </location>
</feature>
<dbReference type="SMART" id="SM00548">
    <property type="entry name" value="IRO"/>
    <property type="match status" value="1"/>
</dbReference>
<evidence type="ECO:0000256" key="7">
    <source>
        <dbReference type="SAM" id="MobiDB-lite"/>
    </source>
</evidence>
<dbReference type="InterPro" id="IPR009057">
    <property type="entry name" value="Homeodomain-like_sf"/>
</dbReference>
<proteinExistence type="inferred from homology"/>
<dbReference type="AlphaFoldDB" id="A0A7R9LYN9"/>
<comment type="subcellular location">
    <subcellularLocation>
        <location evidence="1 6">Nucleus</location>
    </subcellularLocation>
</comment>
<dbReference type="CDD" id="cd00086">
    <property type="entry name" value="homeodomain"/>
    <property type="match status" value="1"/>
</dbReference>
<dbReference type="InterPro" id="IPR001356">
    <property type="entry name" value="HD"/>
</dbReference>
<evidence type="ECO:0000256" key="4">
    <source>
        <dbReference type="ARBA" id="ARBA00023155"/>
    </source>
</evidence>
<evidence type="ECO:0000256" key="2">
    <source>
        <dbReference type="ARBA" id="ARBA00008446"/>
    </source>
</evidence>
<feature type="DNA-binding region" description="Homeobox" evidence="6">
    <location>
        <begin position="202"/>
        <end position="264"/>
    </location>
</feature>
<evidence type="ECO:0000256" key="3">
    <source>
        <dbReference type="ARBA" id="ARBA00023125"/>
    </source>
</evidence>
<feature type="compositionally biased region" description="Low complexity" evidence="7">
    <location>
        <begin position="10"/>
        <end position="26"/>
    </location>
</feature>
<gene>
    <name evidence="9" type="ORF">ONB1V03_LOCUS7743</name>
</gene>
<dbReference type="GO" id="GO:0048468">
    <property type="term" value="P:cell development"/>
    <property type="evidence" value="ECO:0007669"/>
    <property type="project" value="TreeGrafter"/>
</dbReference>
<keyword evidence="3 6" id="KW-0238">DNA-binding</keyword>
<dbReference type="GO" id="GO:0045317">
    <property type="term" value="P:equator specification"/>
    <property type="evidence" value="ECO:0007669"/>
    <property type="project" value="UniProtKB-ARBA"/>
</dbReference>
<dbReference type="PANTHER" id="PTHR11211:SF40">
    <property type="entry name" value="MIRROR, ISOFORM C"/>
    <property type="match status" value="1"/>
</dbReference>
<dbReference type="InterPro" id="IPR017970">
    <property type="entry name" value="Homeobox_CS"/>
</dbReference>
<dbReference type="GO" id="GO:0000978">
    <property type="term" value="F:RNA polymerase II cis-regulatory region sequence-specific DNA binding"/>
    <property type="evidence" value="ECO:0007669"/>
    <property type="project" value="TreeGrafter"/>
</dbReference>
<feature type="compositionally biased region" description="Basic and acidic residues" evidence="7">
    <location>
        <begin position="291"/>
        <end position="304"/>
    </location>
</feature>
<dbReference type="SUPFAM" id="SSF46689">
    <property type="entry name" value="Homeodomain-like"/>
    <property type="match status" value="1"/>
</dbReference>
<dbReference type="EMBL" id="OC918891">
    <property type="protein sequence ID" value="CAD7650310.1"/>
    <property type="molecule type" value="Genomic_DNA"/>
</dbReference>
<dbReference type="OrthoDB" id="5399138at2759"/>
<evidence type="ECO:0000256" key="1">
    <source>
        <dbReference type="ARBA" id="ARBA00004123"/>
    </source>
</evidence>
<dbReference type="InterPro" id="IPR003893">
    <property type="entry name" value="Iroquois_homeo"/>
</dbReference>
<feature type="domain" description="Homeobox" evidence="8">
    <location>
        <begin position="200"/>
        <end position="263"/>
    </location>
</feature>
<keyword evidence="4 6" id="KW-0371">Homeobox</keyword>
<evidence type="ECO:0000256" key="5">
    <source>
        <dbReference type="ARBA" id="ARBA00023242"/>
    </source>
</evidence>
<dbReference type="Proteomes" id="UP000728032">
    <property type="component" value="Unassembled WGS sequence"/>
</dbReference>
<dbReference type="InterPro" id="IPR008422">
    <property type="entry name" value="KN_HD"/>
</dbReference>
<accession>A0A7R9LYN9</accession>
<feature type="non-terminal residue" evidence="9">
    <location>
        <position position="1"/>
    </location>
</feature>
<dbReference type="SMART" id="SM00389">
    <property type="entry name" value="HOX"/>
    <property type="match status" value="1"/>
</dbReference>